<proteinExistence type="predicted"/>
<comment type="caution">
    <text evidence="1">The sequence shown here is derived from an EMBL/GenBank/DDBJ whole genome shotgun (WGS) entry which is preliminary data.</text>
</comment>
<reference evidence="1 2" key="1">
    <citation type="journal article" date="2014" name="Int. J. Syst. Evol. Microbiol.">
        <title>Description of Galbitalea soli gen. nov., sp. nov., and Frondihabitans sucicola sp. nov.</title>
        <authorList>
            <person name="Kim S.J."/>
            <person name="Lim J.M."/>
            <person name="Ahn J.H."/>
            <person name="Weon H.Y."/>
            <person name="Hamada M."/>
            <person name="Suzuki K."/>
            <person name="Ahn T.Y."/>
            <person name="Kwon S.W."/>
        </authorList>
    </citation>
    <scope>NUCLEOTIDE SEQUENCE [LARGE SCALE GENOMIC DNA]</scope>
    <source>
        <strain evidence="1 2">NBRC 108727</strain>
    </source>
</reference>
<sequence>MKLFGRGDTAGEYPKADSGKGSLDDYRFSLVPNNARITIVLAGSDPHQDELAKFTPGTEVTSFIAPRTIEEERTDAAMPVRIFADSRMSGVVGWVPRGLEPAVIEAMARLEGEGKPPRIPAEVTATKRGLRLTLLMGLTR</sequence>
<dbReference type="EMBL" id="JAAGWZ010000001">
    <property type="protein sequence ID" value="NEM90372.1"/>
    <property type="molecule type" value="Genomic_DNA"/>
</dbReference>
<evidence type="ECO:0000313" key="2">
    <source>
        <dbReference type="Proteomes" id="UP000479756"/>
    </source>
</evidence>
<gene>
    <name evidence="1" type="ORF">G3T37_03275</name>
</gene>
<evidence type="ECO:0000313" key="1">
    <source>
        <dbReference type="EMBL" id="NEM90372.1"/>
    </source>
</evidence>
<keyword evidence="2" id="KW-1185">Reference proteome</keyword>
<dbReference type="RefSeq" id="WP_163472029.1">
    <property type="nucleotide sequence ID" value="NZ_JAAGWZ010000001.1"/>
</dbReference>
<name>A0A7C9PLM6_9MICO</name>
<evidence type="ECO:0008006" key="3">
    <source>
        <dbReference type="Google" id="ProtNLM"/>
    </source>
</evidence>
<protein>
    <recommendedName>
        <fullName evidence="3">HIRAN domain-containing protein</fullName>
    </recommendedName>
</protein>
<dbReference type="Proteomes" id="UP000479756">
    <property type="component" value="Unassembled WGS sequence"/>
</dbReference>
<accession>A0A7C9PLM6</accession>
<dbReference type="AlphaFoldDB" id="A0A7C9PLM6"/>
<organism evidence="1 2">
    <name type="scientific">Galbitalea soli</name>
    <dbReference type="NCBI Taxonomy" id="1268042"/>
    <lineage>
        <taxon>Bacteria</taxon>
        <taxon>Bacillati</taxon>
        <taxon>Actinomycetota</taxon>
        <taxon>Actinomycetes</taxon>
        <taxon>Micrococcales</taxon>
        <taxon>Microbacteriaceae</taxon>
        <taxon>Galbitalea</taxon>
    </lineage>
</organism>